<evidence type="ECO:0000313" key="2">
    <source>
        <dbReference type="EMBL" id="KAF3334027.1"/>
    </source>
</evidence>
<gene>
    <name evidence="2" type="ORF">FCM35_KLT01718</name>
</gene>
<comment type="caution">
    <text evidence="2">The sequence shown here is derived from an EMBL/GenBank/DDBJ whole genome shotgun (WGS) entry which is preliminary data.</text>
</comment>
<dbReference type="OrthoDB" id="681484at2759"/>
<feature type="compositionally biased region" description="Low complexity" evidence="1">
    <location>
        <begin position="11"/>
        <end position="25"/>
    </location>
</feature>
<feature type="region of interest" description="Disordered" evidence="1">
    <location>
        <begin position="1"/>
        <end position="42"/>
    </location>
</feature>
<protein>
    <submittedName>
        <fullName evidence="2">Protein FAR1-RELATED SEQUENCE 5-like protein</fullName>
    </submittedName>
</protein>
<reference evidence="2" key="1">
    <citation type="submission" date="2020-01" db="EMBL/GenBank/DDBJ databases">
        <title>Genome sequence of Kobresia littledalei, the first chromosome-level genome in the family Cyperaceae.</title>
        <authorList>
            <person name="Qu G."/>
        </authorList>
    </citation>
    <scope>NUCLEOTIDE SEQUENCE</scope>
    <source>
        <strain evidence="2">C.B.Clarke</strain>
        <tissue evidence="2">Leaf</tissue>
    </source>
</reference>
<evidence type="ECO:0000256" key="1">
    <source>
        <dbReference type="SAM" id="MobiDB-lite"/>
    </source>
</evidence>
<dbReference type="Proteomes" id="UP000623129">
    <property type="component" value="Unassembled WGS sequence"/>
</dbReference>
<accession>A0A833R9W3</accession>
<feature type="compositionally biased region" description="Basic and acidic residues" evidence="1">
    <location>
        <begin position="29"/>
        <end position="42"/>
    </location>
</feature>
<proteinExistence type="predicted"/>
<sequence>MNTSSEMSLGAASCSIAASVSSTPSLESPNHDNHGPIKLRMEGDDPYIGIEEFPNLEYPTHQGVGGELAILLEEEEDEEKDEGEEEVASNYGAAIRVVRSRIGDIMNEVRLMVPDTSSTKQLELFVPIQTIALEEEDKEDGDNEQTYLDPPLSQCKGRKKRPARFKPVIETTVRQRRTCSYCQTKETHNIRTCPKMVTIGMVTELDTIFFYLPALYNLEVFNVCVGGVWGTVFW</sequence>
<dbReference type="EMBL" id="SWLB01000010">
    <property type="protein sequence ID" value="KAF3334027.1"/>
    <property type="molecule type" value="Genomic_DNA"/>
</dbReference>
<organism evidence="2 3">
    <name type="scientific">Carex littledalei</name>
    <dbReference type="NCBI Taxonomy" id="544730"/>
    <lineage>
        <taxon>Eukaryota</taxon>
        <taxon>Viridiplantae</taxon>
        <taxon>Streptophyta</taxon>
        <taxon>Embryophyta</taxon>
        <taxon>Tracheophyta</taxon>
        <taxon>Spermatophyta</taxon>
        <taxon>Magnoliopsida</taxon>
        <taxon>Liliopsida</taxon>
        <taxon>Poales</taxon>
        <taxon>Cyperaceae</taxon>
        <taxon>Cyperoideae</taxon>
        <taxon>Cariceae</taxon>
        <taxon>Carex</taxon>
        <taxon>Carex subgen. Euthyceras</taxon>
    </lineage>
</organism>
<dbReference type="AlphaFoldDB" id="A0A833R9W3"/>
<name>A0A833R9W3_9POAL</name>
<evidence type="ECO:0000313" key="3">
    <source>
        <dbReference type="Proteomes" id="UP000623129"/>
    </source>
</evidence>
<keyword evidence="3" id="KW-1185">Reference proteome</keyword>